<dbReference type="GO" id="GO:0000271">
    <property type="term" value="P:polysaccharide biosynthetic process"/>
    <property type="evidence" value="ECO:0007669"/>
    <property type="project" value="TreeGrafter"/>
</dbReference>
<dbReference type="Gene3D" id="3.40.640.10">
    <property type="entry name" value="Type I PLP-dependent aspartate aminotransferase-like (Major domain)"/>
    <property type="match status" value="1"/>
</dbReference>
<evidence type="ECO:0000313" key="2">
    <source>
        <dbReference type="EMBL" id="AIF11059.1"/>
    </source>
</evidence>
<dbReference type="PANTHER" id="PTHR30244:SF34">
    <property type="entry name" value="DTDP-4-AMINO-4,6-DIDEOXYGALACTOSE TRANSAMINASE"/>
    <property type="match status" value="1"/>
</dbReference>
<dbReference type="EMBL" id="KF900908">
    <property type="protein sequence ID" value="AIF11059.1"/>
    <property type="molecule type" value="Genomic_DNA"/>
</dbReference>
<dbReference type="PANTHER" id="PTHR30244">
    <property type="entry name" value="TRANSAMINASE"/>
    <property type="match status" value="1"/>
</dbReference>
<comment type="similarity">
    <text evidence="1">Belongs to the DegT/DnrJ/EryC1 family.</text>
</comment>
<dbReference type="InterPro" id="IPR015424">
    <property type="entry name" value="PyrdxlP-dep_Trfase"/>
</dbReference>
<dbReference type="Pfam" id="PF01041">
    <property type="entry name" value="DegT_DnrJ_EryC1"/>
    <property type="match status" value="1"/>
</dbReference>
<dbReference type="PIRSF" id="PIRSF000390">
    <property type="entry name" value="PLP_StrS"/>
    <property type="match status" value="1"/>
</dbReference>
<accession>A0A075H4S6</accession>
<dbReference type="CDD" id="cd00616">
    <property type="entry name" value="AHBA_syn"/>
    <property type="match status" value="1"/>
</dbReference>
<evidence type="ECO:0000256" key="1">
    <source>
        <dbReference type="RuleBase" id="RU004508"/>
    </source>
</evidence>
<keyword evidence="1" id="KW-0663">Pyridoxal phosphate</keyword>
<organism evidence="2">
    <name type="scientific">uncultured marine thaumarchaeote KM3_48_E01</name>
    <dbReference type="NCBI Taxonomy" id="1456170"/>
    <lineage>
        <taxon>Archaea</taxon>
        <taxon>Nitrososphaerota</taxon>
        <taxon>environmental samples</taxon>
    </lineage>
</organism>
<dbReference type="SUPFAM" id="SSF53383">
    <property type="entry name" value="PLP-dependent transferases"/>
    <property type="match status" value="1"/>
</dbReference>
<name>A0A075H4S6_9ARCH</name>
<dbReference type="Gene3D" id="3.90.1150.10">
    <property type="entry name" value="Aspartate Aminotransferase, domain 1"/>
    <property type="match status" value="1"/>
</dbReference>
<dbReference type="InterPro" id="IPR015422">
    <property type="entry name" value="PyrdxlP-dep_Trfase_small"/>
</dbReference>
<dbReference type="GO" id="GO:0030170">
    <property type="term" value="F:pyridoxal phosphate binding"/>
    <property type="evidence" value="ECO:0007669"/>
    <property type="project" value="TreeGrafter"/>
</dbReference>
<proteinExistence type="inferred from homology"/>
<dbReference type="GO" id="GO:0008483">
    <property type="term" value="F:transaminase activity"/>
    <property type="evidence" value="ECO:0007669"/>
    <property type="project" value="TreeGrafter"/>
</dbReference>
<reference evidence="2" key="1">
    <citation type="journal article" date="2014" name="Genome Biol. Evol.">
        <title>Pangenome evidence for extensive interdomain horizontal transfer affecting lineage core and shell genes in uncultured planktonic thaumarchaeota and euryarchaeota.</title>
        <authorList>
            <person name="Deschamps P."/>
            <person name="Zivanovic Y."/>
            <person name="Moreira D."/>
            <person name="Rodriguez-Valera F."/>
            <person name="Lopez-Garcia P."/>
        </authorList>
    </citation>
    <scope>NUCLEOTIDE SEQUENCE</scope>
</reference>
<protein>
    <submittedName>
        <fullName evidence="2">Glutamine--scyllo-inositol transaminase</fullName>
    </submittedName>
</protein>
<dbReference type="InterPro" id="IPR000653">
    <property type="entry name" value="DegT/StrS_aminotransferase"/>
</dbReference>
<dbReference type="AlphaFoldDB" id="A0A075H4S6"/>
<sequence length="368" mass="41193">MKITNAKPFFPEDDIPLILDEIKKSLETGTLTFGPNVDKLEQEFAKYAGVKYAIAVNSGTSALEIALRYYDLKGGEVIVPTNSFIASANAVIFAGGKPVFVDIKKETLCLDPDDIRKRITSNTKGIMVVHLAGLIPPEIEEIKEICNEKDLFLIEDAAHAHGSSIDNKHAGSLGDVGCFSFYPTKPMTSGEGGIITTNDEKITEFAKIVRHHGKEGSEHTKIGYNWRMSEINAILGVYQLNRLDEFVEKRNKIATRYVEELNNMNDLSLISVPSDIVHSFWKYPILLNSITAPELEKIFRDKYEIALGTIYYPPIHLQPFYKEKFGNRSGMLPVSEDVLLRETCLPIFVGMTNDMIDSVIMAIKKELK</sequence>
<dbReference type="InterPro" id="IPR015421">
    <property type="entry name" value="PyrdxlP-dep_Trfase_major"/>
</dbReference>